<reference evidence="1 2" key="2">
    <citation type="journal article" date="2023" name="ChemBioChem">
        <title>Acyltransferase Domain Exchange between Two Independent Type I Polyketide Synthases in the Same Producer Strain of Macrolide Antibiotics.</title>
        <authorList>
            <person name="Kudo F."/>
            <person name="Kishikawa K."/>
            <person name="Tsuboi K."/>
            <person name="Kido T."/>
            <person name="Usui T."/>
            <person name="Hashimoto J."/>
            <person name="Shin-Ya K."/>
            <person name="Miyanaga A."/>
            <person name="Eguchi T."/>
        </authorList>
    </citation>
    <scope>NUCLEOTIDE SEQUENCE [LARGE SCALE GENOMIC DNA]</scope>
    <source>
        <strain evidence="1 2">A-8890</strain>
    </source>
</reference>
<keyword evidence="2" id="KW-1185">Reference proteome</keyword>
<dbReference type="RefSeq" id="WP_286246572.1">
    <property type="nucleotide sequence ID" value="NZ_AP018448.1"/>
</dbReference>
<gene>
    <name evidence="1" type="ORF">SGFS_000080</name>
</gene>
<proteinExistence type="predicted"/>
<accession>A0ABN5V5I8</accession>
<evidence type="ECO:0000313" key="2">
    <source>
        <dbReference type="Proteomes" id="UP001321542"/>
    </source>
</evidence>
<reference evidence="1 2" key="1">
    <citation type="journal article" date="2010" name="ChemBioChem">
        <title>Cloning and characterization of the biosynthetic gene cluster of 16-membered macrolide antibiotic FD-891: involvement of a dual functional cytochrome P450 monooxygenase catalyzing epoxidation and hydroxylation.</title>
        <authorList>
            <person name="Kudo F."/>
            <person name="Motegi A."/>
            <person name="Mizoue K."/>
            <person name="Eguchi T."/>
        </authorList>
    </citation>
    <scope>NUCLEOTIDE SEQUENCE [LARGE SCALE GENOMIC DNA]</scope>
    <source>
        <strain evidence="1 2">A-8890</strain>
    </source>
</reference>
<evidence type="ECO:0000313" key="1">
    <source>
        <dbReference type="EMBL" id="BBC28717.1"/>
    </source>
</evidence>
<name>A0ABN5V5I8_9ACTN</name>
<dbReference type="EMBL" id="AP018448">
    <property type="protein sequence ID" value="BBC28717.1"/>
    <property type="molecule type" value="Genomic_DNA"/>
</dbReference>
<organism evidence="1 2">
    <name type="scientific">Streptomyces graminofaciens</name>
    <dbReference type="NCBI Taxonomy" id="68212"/>
    <lineage>
        <taxon>Bacteria</taxon>
        <taxon>Bacillati</taxon>
        <taxon>Actinomycetota</taxon>
        <taxon>Actinomycetes</taxon>
        <taxon>Kitasatosporales</taxon>
        <taxon>Streptomycetaceae</taxon>
        <taxon>Streptomyces</taxon>
    </lineage>
</organism>
<sequence>MPTLAEIRAFVGQLSEVGQLAAVQEAAAERLIQMDAAKRPVIAPGRIGRITTTITPACLRLLTGTVQQRNRTGSRFDFLLDEASTERLRRDPSNTRFRIAEDEKRYRIPKIPAACIELTDAPAES</sequence>
<dbReference type="Proteomes" id="UP001321542">
    <property type="component" value="Chromosome"/>
</dbReference>
<protein>
    <submittedName>
        <fullName evidence="1">Uncharacterized protein</fullName>
    </submittedName>
</protein>